<dbReference type="InterPro" id="IPR028098">
    <property type="entry name" value="Glyco_trans_4-like_N"/>
</dbReference>
<feature type="domain" description="Glycosyltransferase subfamily 4-like N-terminal" evidence="3">
    <location>
        <begin position="15"/>
        <end position="169"/>
    </location>
</feature>
<dbReference type="KEGG" id="had:CDV25_00445"/>
<dbReference type="CDD" id="cd03801">
    <property type="entry name" value="GT4_PimA-like"/>
    <property type="match status" value="1"/>
</dbReference>
<dbReference type="AlphaFoldDB" id="A0A2U8FB55"/>
<dbReference type="Proteomes" id="UP000244890">
    <property type="component" value="Chromosome"/>
</dbReference>
<dbReference type="OrthoDB" id="433681at2"/>
<protein>
    <submittedName>
        <fullName evidence="4">Glycosyl transferase</fullName>
    </submittedName>
</protein>
<feature type="domain" description="Glycosyl transferase family 1" evidence="2">
    <location>
        <begin position="186"/>
        <end position="335"/>
    </location>
</feature>
<dbReference type="GO" id="GO:0016757">
    <property type="term" value="F:glycosyltransferase activity"/>
    <property type="evidence" value="ECO:0007669"/>
    <property type="project" value="InterPro"/>
</dbReference>
<dbReference type="SUPFAM" id="SSF53756">
    <property type="entry name" value="UDP-Glycosyltransferase/glycogen phosphorylase"/>
    <property type="match status" value="1"/>
</dbReference>
<dbReference type="Pfam" id="PF13439">
    <property type="entry name" value="Glyco_transf_4"/>
    <property type="match status" value="1"/>
</dbReference>
<accession>A0A2U8FB55</accession>
<reference evidence="4 5" key="1">
    <citation type="submission" date="2017-06" db="EMBL/GenBank/DDBJ databases">
        <title>Complete genome of Helicobacter apodemus.</title>
        <authorList>
            <person name="Cho S."/>
        </authorList>
    </citation>
    <scope>NUCLEOTIDE SEQUENCE [LARGE SCALE GENOMIC DNA]</scope>
    <source>
        <strain evidence="5">SNUVETPUB-15-01</strain>
    </source>
</reference>
<dbReference type="EMBL" id="CP021886">
    <property type="protein sequence ID" value="AWI33394.1"/>
    <property type="molecule type" value="Genomic_DNA"/>
</dbReference>
<sequence>MKKPLFIRFKNTKTGGAEIYLSRIAQAIYDKNPSIFSSGDYSQDSKLFVKIPRFFPSFLAFLYFLYSYEKFHKSHPNFLYFSLERVLHCDIYRAGDGIHKQWLAIKTHNNPFKKFKSFFNPMNILYTFIEPKLFKNAKKIIANSQMIKDSLIEYFHIPPHKIEVIYNGIKIPKAINKAKAKESLIHKFPVLKEKIFILFVGSGYARKGLKEALIMLSKVTSKQWHFLIIGKDKKITYYQKLAQTLSLENNVLFLNAQENIVSFYQASDIFLFPTTYEPCSNATLEAASYENAIITTKQNGAGELFLSDTILENSKDILRGCEILNTLLENQQLLSTIQKKCAKAVQHLTLQNHLEKTLEVIKNL</sequence>
<gene>
    <name evidence="4" type="ORF">CDV25_00445</name>
</gene>
<evidence type="ECO:0000259" key="2">
    <source>
        <dbReference type="Pfam" id="PF00534"/>
    </source>
</evidence>
<evidence type="ECO:0000256" key="1">
    <source>
        <dbReference type="ARBA" id="ARBA00022679"/>
    </source>
</evidence>
<dbReference type="InterPro" id="IPR001296">
    <property type="entry name" value="Glyco_trans_1"/>
</dbReference>
<dbReference type="GO" id="GO:0009103">
    <property type="term" value="P:lipopolysaccharide biosynthetic process"/>
    <property type="evidence" value="ECO:0007669"/>
    <property type="project" value="TreeGrafter"/>
</dbReference>
<dbReference type="PANTHER" id="PTHR46401">
    <property type="entry name" value="GLYCOSYLTRANSFERASE WBBK-RELATED"/>
    <property type="match status" value="1"/>
</dbReference>
<proteinExistence type="predicted"/>
<keyword evidence="1 4" id="KW-0808">Transferase</keyword>
<dbReference type="Pfam" id="PF00534">
    <property type="entry name" value="Glycos_transf_1"/>
    <property type="match status" value="1"/>
</dbReference>
<dbReference type="Gene3D" id="3.40.50.2000">
    <property type="entry name" value="Glycogen Phosphorylase B"/>
    <property type="match status" value="2"/>
</dbReference>
<dbReference type="PANTHER" id="PTHR46401:SF2">
    <property type="entry name" value="GLYCOSYLTRANSFERASE WBBK-RELATED"/>
    <property type="match status" value="1"/>
</dbReference>
<dbReference type="RefSeq" id="WP_108910298.1">
    <property type="nucleotide sequence ID" value="NZ_CP021886.1"/>
</dbReference>
<name>A0A2U8FB55_9HELI</name>
<evidence type="ECO:0000313" key="5">
    <source>
        <dbReference type="Proteomes" id="UP000244890"/>
    </source>
</evidence>
<evidence type="ECO:0000313" key="4">
    <source>
        <dbReference type="EMBL" id="AWI33394.1"/>
    </source>
</evidence>
<organism evidence="4 5">
    <name type="scientific">Helicobacter apodemus</name>
    <dbReference type="NCBI Taxonomy" id="135569"/>
    <lineage>
        <taxon>Bacteria</taxon>
        <taxon>Pseudomonadati</taxon>
        <taxon>Campylobacterota</taxon>
        <taxon>Epsilonproteobacteria</taxon>
        <taxon>Campylobacterales</taxon>
        <taxon>Helicobacteraceae</taxon>
        <taxon>Helicobacter</taxon>
    </lineage>
</organism>
<evidence type="ECO:0000259" key="3">
    <source>
        <dbReference type="Pfam" id="PF13439"/>
    </source>
</evidence>